<evidence type="ECO:0000256" key="6">
    <source>
        <dbReference type="ARBA" id="ARBA00023136"/>
    </source>
</evidence>
<comment type="similarity">
    <text evidence="7">Belongs to the glycosyltransferase 87 family.</text>
</comment>
<keyword evidence="2" id="KW-1003">Cell membrane</keyword>
<sequence length="375" mass="42582">MKRGFFLFLSTLLFCLSAGQVIYGISRYIRSPLVDFEVYYRAGNFFLAGKNPYTPLFEPMPLNYPPSSLPFFSLWSLLPYQNAQLFFTVASFVFFLASCFLLLYRLKVNKALILLILALFSQAFPLKFTLVLGQVNLVLLGFIIFAFLFNWDGKKIFAGFLWGLASGIKLTPLSLAVYFIIKKDWQTLVSGITTFVLLNLATILHIPDSLSYFTIRLPQLLTLSQPPDSYYNQSLKIFFQRLALPSPGFLAALAVILLLLFTVQKYHRNQTASGKSNHRLINDLNFYSSVLILSVIGQSVAWQHHFVLTFPGFISAAVLIHKKRSLTGFLILILSAILIGYRFPELTYSSIIDMIMQSYTLIGSIILFLLLLKIY</sequence>
<proteinExistence type="inferred from homology"/>
<evidence type="ECO:0000256" key="5">
    <source>
        <dbReference type="ARBA" id="ARBA00022989"/>
    </source>
</evidence>
<reference evidence="9 10" key="1">
    <citation type="journal article" date="2015" name="Nature">
        <title>rRNA introns, odd ribosomes, and small enigmatic genomes across a large radiation of phyla.</title>
        <authorList>
            <person name="Brown C.T."/>
            <person name="Hug L.A."/>
            <person name="Thomas B.C."/>
            <person name="Sharon I."/>
            <person name="Castelle C.J."/>
            <person name="Singh A."/>
            <person name="Wilkins M.J."/>
            <person name="Williams K.H."/>
            <person name="Banfield J.F."/>
        </authorList>
    </citation>
    <scope>NUCLEOTIDE SEQUENCE [LARGE SCALE GENOMIC DNA]</scope>
</reference>
<evidence type="ECO:0000256" key="1">
    <source>
        <dbReference type="ARBA" id="ARBA00004651"/>
    </source>
</evidence>
<keyword evidence="6 8" id="KW-0472">Membrane</keyword>
<feature type="transmembrane region" description="Helical" evidence="8">
    <location>
        <begin position="83"/>
        <end position="104"/>
    </location>
</feature>
<keyword evidence="4 8" id="KW-0812">Transmembrane</keyword>
<feature type="transmembrane region" description="Helical" evidence="8">
    <location>
        <begin position="242"/>
        <end position="266"/>
    </location>
</feature>
<protein>
    <recommendedName>
        <fullName evidence="11">DUF2029 domain-containing protein</fullName>
    </recommendedName>
</protein>
<comment type="caution">
    <text evidence="9">The sequence shown here is derived from an EMBL/GenBank/DDBJ whole genome shotgun (WGS) entry which is preliminary data.</text>
</comment>
<dbReference type="Proteomes" id="UP000034894">
    <property type="component" value="Unassembled WGS sequence"/>
</dbReference>
<keyword evidence="5 8" id="KW-1133">Transmembrane helix</keyword>
<dbReference type="InterPro" id="IPR018584">
    <property type="entry name" value="GT87"/>
</dbReference>
<dbReference type="Pfam" id="PF09594">
    <property type="entry name" value="GT87"/>
    <property type="match status" value="1"/>
</dbReference>
<evidence type="ECO:0000256" key="2">
    <source>
        <dbReference type="ARBA" id="ARBA00022475"/>
    </source>
</evidence>
<feature type="transmembrane region" description="Helical" evidence="8">
    <location>
        <begin position="134"/>
        <end position="151"/>
    </location>
</feature>
<name>A0A0G1GFX6_9BACT</name>
<feature type="transmembrane region" description="Helical" evidence="8">
    <location>
        <begin position="286"/>
        <end position="314"/>
    </location>
</feature>
<evidence type="ECO:0000313" key="9">
    <source>
        <dbReference type="EMBL" id="KKS97728.1"/>
    </source>
</evidence>
<keyword evidence="3" id="KW-0808">Transferase</keyword>
<evidence type="ECO:0000313" key="10">
    <source>
        <dbReference type="Proteomes" id="UP000034894"/>
    </source>
</evidence>
<evidence type="ECO:0008006" key="11">
    <source>
        <dbReference type="Google" id="ProtNLM"/>
    </source>
</evidence>
<evidence type="ECO:0000256" key="3">
    <source>
        <dbReference type="ARBA" id="ARBA00022679"/>
    </source>
</evidence>
<dbReference type="GO" id="GO:0016758">
    <property type="term" value="F:hexosyltransferase activity"/>
    <property type="evidence" value="ECO:0007669"/>
    <property type="project" value="InterPro"/>
</dbReference>
<gene>
    <name evidence="9" type="ORF">UV73_C0005G0005</name>
</gene>
<accession>A0A0G1GFX6</accession>
<dbReference type="EMBL" id="LCFP01000005">
    <property type="protein sequence ID" value="KKS97728.1"/>
    <property type="molecule type" value="Genomic_DNA"/>
</dbReference>
<feature type="transmembrane region" description="Helical" evidence="8">
    <location>
        <begin position="326"/>
        <end position="343"/>
    </location>
</feature>
<organism evidence="9 10">
    <name type="scientific">Candidatus Gottesmanbacteria bacterium GW2011_GWA2_43_14</name>
    <dbReference type="NCBI Taxonomy" id="1618443"/>
    <lineage>
        <taxon>Bacteria</taxon>
        <taxon>Candidatus Gottesmaniibacteriota</taxon>
    </lineage>
</organism>
<dbReference type="STRING" id="1618443.UV73_C0005G0005"/>
<evidence type="ECO:0000256" key="8">
    <source>
        <dbReference type="SAM" id="Phobius"/>
    </source>
</evidence>
<feature type="transmembrane region" description="Helical" evidence="8">
    <location>
        <begin position="158"/>
        <end position="181"/>
    </location>
</feature>
<feature type="transmembrane region" description="Helical" evidence="8">
    <location>
        <begin position="187"/>
        <end position="206"/>
    </location>
</feature>
<comment type="subcellular location">
    <subcellularLocation>
        <location evidence="1">Cell membrane</location>
        <topology evidence="1">Multi-pass membrane protein</topology>
    </subcellularLocation>
</comment>
<dbReference type="GO" id="GO:0005886">
    <property type="term" value="C:plasma membrane"/>
    <property type="evidence" value="ECO:0007669"/>
    <property type="project" value="UniProtKB-SubCell"/>
</dbReference>
<evidence type="ECO:0000256" key="4">
    <source>
        <dbReference type="ARBA" id="ARBA00022692"/>
    </source>
</evidence>
<evidence type="ECO:0000256" key="7">
    <source>
        <dbReference type="ARBA" id="ARBA00024033"/>
    </source>
</evidence>
<feature type="transmembrane region" description="Helical" evidence="8">
    <location>
        <begin position="355"/>
        <end position="372"/>
    </location>
</feature>
<dbReference type="AlphaFoldDB" id="A0A0G1GFX6"/>